<dbReference type="Proteomes" id="UP000535020">
    <property type="component" value="Unassembled WGS sequence"/>
</dbReference>
<feature type="chain" id="PRO_5031559037" evidence="1">
    <location>
        <begin position="18"/>
        <end position="163"/>
    </location>
</feature>
<reference evidence="2 3" key="1">
    <citation type="submission" date="2020-07" db="EMBL/GenBank/DDBJ databases">
        <authorList>
            <person name="Sun Q."/>
        </authorList>
    </citation>
    <scope>NUCLEOTIDE SEQUENCE [LARGE SCALE GENOMIC DNA]</scope>
    <source>
        <strain evidence="2 3">MAH-1</strain>
    </source>
</reference>
<name>A0A7Y8Y4J3_9FLAO</name>
<keyword evidence="3" id="KW-1185">Reference proteome</keyword>
<proteinExistence type="predicted"/>
<evidence type="ECO:0000313" key="2">
    <source>
        <dbReference type="EMBL" id="NYA72306.1"/>
    </source>
</evidence>
<protein>
    <submittedName>
        <fullName evidence="2">Uncharacterized protein</fullName>
    </submittedName>
</protein>
<evidence type="ECO:0000256" key="1">
    <source>
        <dbReference type="SAM" id="SignalP"/>
    </source>
</evidence>
<organism evidence="2 3">
    <name type="scientific">Flavobacterium agri</name>
    <dbReference type="NCBI Taxonomy" id="2743471"/>
    <lineage>
        <taxon>Bacteria</taxon>
        <taxon>Pseudomonadati</taxon>
        <taxon>Bacteroidota</taxon>
        <taxon>Flavobacteriia</taxon>
        <taxon>Flavobacteriales</taxon>
        <taxon>Flavobacteriaceae</taxon>
        <taxon>Flavobacterium</taxon>
    </lineage>
</organism>
<dbReference type="AlphaFoldDB" id="A0A7Y8Y4J3"/>
<accession>A0A7Y8Y4J3</accession>
<dbReference type="RefSeq" id="WP_176007110.1">
    <property type="nucleotide sequence ID" value="NZ_JABWMI010000018.1"/>
</dbReference>
<dbReference type="EMBL" id="JACBJI010000007">
    <property type="protein sequence ID" value="NYA72306.1"/>
    <property type="molecule type" value="Genomic_DNA"/>
</dbReference>
<comment type="caution">
    <text evidence="2">The sequence shown here is derived from an EMBL/GenBank/DDBJ whole genome shotgun (WGS) entry which is preliminary data.</text>
</comment>
<keyword evidence="1" id="KW-0732">Signal</keyword>
<gene>
    <name evidence="2" type="ORF">HZF10_15355</name>
</gene>
<feature type="signal peptide" evidence="1">
    <location>
        <begin position="1"/>
        <end position="17"/>
    </location>
</feature>
<evidence type="ECO:0000313" key="3">
    <source>
        <dbReference type="Proteomes" id="UP000535020"/>
    </source>
</evidence>
<sequence>MKKLLWLALLVSCNVFAQDEKDAASDKASLMEGRLRDAKPTFETKLADGTQLSVWTLPVKDASGKSTQQIVRASAKNDIRQPNEGIKSIKSEFNFASGKISDALYNETLIVQSPTPSVTSKKKEFVFTDGVQSSPTVGSIPEIEVFINNVLSEIAKISASSNK</sequence>